<comment type="caution">
    <text evidence="8">The sequence shown here is derived from an EMBL/GenBank/DDBJ whole genome shotgun (WGS) entry which is preliminary data.</text>
</comment>
<evidence type="ECO:0000313" key="8">
    <source>
        <dbReference type="EMBL" id="KAJ8906380.1"/>
    </source>
</evidence>
<sequence length="250" mass="27752">MAFVKVLAGVSGKRAGVGLDRRRTTLWTSVPAPAPGGPGKPPSVPEDGSMWRRDDGRGPDGLVSVLVTLWKNYLNALERWPIVVKCVSGAVLTMLGDVAAQALESRGKGSWDARRTFAFTTTSLLLTTPIYHFVYQFLEARFPAAVGARNLITQVVLDQLIVCPLYFPVFFFSAGVFEGKSLRETREQILRDSWPLCKLSWMVYPFVQAANFRFVPLKLRTVTLSLVDFWFLIVMSITSHAEAEPIPSTN</sequence>
<comment type="subcellular location">
    <subcellularLocation>
        <location evidence="1">Membrane</location>
        <topology evidence="1">Multi-pass membrane protein</topology>
    </subcellularLocation>
</comment>
<dbReference type="Proteomes" id="UP001157974">
    <property type="component" value="Unassembled WGS sequence"/>
</dbReference>
<evidence type="ECO:0000256" key="1">
    <source>
        <dbReference type="ARBA" id="ARBA00004141"/>
    </source>
</evidence>
<evidence type="ECO:0000256" key="5">
    <source>
        <dbReference type="ARBA" id="ARBA00023136"/>
    </source>
</evidence>
<dbReference type="GO" id="GO:0005737">
    <property type="term" value="C:cytoplasm"/>
    <property type="evidence" value="ECO:0007669"/>
    <property type="project" value="TreeGrafter"/>
</dbReference>
<keyword evidence="5 6" id="KW-0472">Membrane</keyword>
<name>A0AAV8UUY3_9RHOD</name>
<feature type="compositionally biased region" description="Pro residues" evidence="7">
    <location>
        <begin position="32"/>
        <end position="44"/>
    </location>
</feature>
<evidence type="ECO:0000256" key="4">
    <source>
        <dbReference type="ARBA" id="ARBA00022989"/>
    </source>
</evidence>
<organism evidence="8 9">
    <name type="scientific">Rhodosorus marinus</name>
    <dbReference type="NCBI Taxonomy" id="101924"/>
    <lineage>
        <taxon>Eukaryota</taxon>
        <taxon>Rhodophyta</taxon>
        <taxon>Stylonematophyceae</taxon>
        <taxon>Stylonematales</taxon>
        <taxon>Stylonemataceae</taxon>
        <taxon>Rhodosorus</taxon>
    </lineage>
</organism>
<keyword evidence="9" id="KW-1185">Reference proteome</keyword>
<keyword evidence="3 6" id="KW-0812">Transmembrane</keyword>
<evidence type="ECO:0000313" key="9">
    <source>
        <dbReference type="Proteomes" id="UP001157974"/>
    </source>
</evidence>
<gene>
    <name evidence="8" type="ORF">NDN08_002873</name>
</gene>
<evidence type="ECO:0000256" key="6">
    <source>
        <dbReference type="RuleBase" id="RU363053"/>
    </source>
</evidence>
<dbReference type="InterPro" id="IPR007248">
    <property type="entry name" value="Mpv17_PMP22"/>
</dbReference>
<dbReference type="PANTHER" id="PTHR11266">
    <property type="entry name" value="PEROXISOMAL MEMBRANE PROTEIN 2, PXMP2 MPV17"/>
    <property type="match status" value="1"/>
</dbReference>
<proteinExistence type="inferred from homology"/>
<feature type="transmembrane region" description="Helical" evidence="6">
    <location>
        <begin position="116"/>
        <end position="135"/>
    </location>
</feature>
<evidence type="ECO:0000256" key="2">
    <source>
        <dbReference type="ARBA" id="ARBA00006824"/>
    </source>
</evidence>
<evidence type="ECO:0000256" key="7">
    <source>
        <dbReference type="SAM" id="MobiDB-lite"/>
    </source>
</evidence>
<dbReference type="GO" id="GO:0016020">
    <property type="term" value="C:membrane"/>
    <property type="evidence" value="ECO:0007669"/>
    <property type="project" value="UniProtKB-SubCell"/>
</dbReference>
<protein>
    <recommendedName>
        <fullName evidence="10">Peroxisomal membrane protein MPV17</fullName>
    </recommendedName>
</protein>
<evidence type="ECO:0008006" key="10">
    <source>
        <dbReference type="Google" id="ProtNLM"/>
    </source>
</evidence>
<dbReference type="EMBL" id="JAMWBK010000003">
    <property type="protein sequence ID" value="KAJ8906380.1"/>
    <property type="molecule type" value="Genomic_DNA"/>
</dbReference>
<reference evidence="8 9" key="1">
    <citation type="journal article" date="2023" name="Nat. Commun.">
        <title>Origin of minicircular mitochondrial genomes in red algae.</title>
        <authorList>
            <person name="Lee Y."/>
            <person name="Cho C.H."/>
            <person name="Lee Y.M."/>
            <person name="Park S.I."/>
            <person name="Yang J.H."/>
            <person name="West J.A."/>
            <person name="Bhattacharya D."/>
            <person name="Yoon H.S."/>
        </authorList>
    </citation>
    <scope>NUCLEOTIDE SEQUENCE [LARGE SCALE GENOMIC DNA]</scope>
    <source>
        <strain evidence="8 9">CCMP1338</strain>
        <tissue evidence="8">Whole cell</tissue>
    </source>
</reference>
<dbReference type="AlphaFoldDB" id="A0AAV8UUY3"/>
<accession>A0AAV8UUY3</accession>
<keyword evidence="4 6" id="KW-1133">Transmembrane helix</keyword>
<comment type="similarity">
    <text evidence="2 6">Belongs to the peroxisomal membrane protein PXMP2/4 family.</text>
</comment>
<evidence type="ECO:0000256" key="3">
    <source>
        <dbReference type="ARBA" id="ARBA00022692"/>
    </source>
</evidence>
<dbReference type="Pfam" id="PF04117">
    <property type="entry name" value="Mpv17_PMP22"/>
    <property type="match status" value="1"/>
</dbReference>
<feature type="transmembrane region" description="Helical" evidence="6">
    <location>
        <begin position="155"/>
        <end position="177"/>
    </location>
</feature>
<feature type="region of interest" description="Disordered" evidence="7">
    <location>
        <begin position="27"/>
        <end position="56"/>
    </location>
</feature>